<keyword evidence="6" id="KW-1185">Reference proteome</keyword>
<dbReference type="PRINTS" id="PR00420">
    <property type="entry name" value="RNGMNOXGNASE"/>
</dbReference>
<keyword evidence="1" id="KW-0285">Flavoprotein</keyword>
<dbReference type="SUPFAM" id="SSF51905">
    <property type="entry name" value="FAD/NAD(P)-binding domain"/>
    <property type="match status" value="1"/>
</dbReference>
<feature type="domain" description="FAD-binding" evidence="4">
    <location>
        <begin position="2"/>
        <end position="315"/>
    </location>
</feature>
<dbReference type="AlphaFoldDB" id="A0AAD5UFE4"/>
<dbReference type="Gene3D" id="3.50.50.60">
    <property type="entry name" value="FAD/NAD(P)-binding domain"/>
    <property type="match status" value="1"/>
</dbReference>
<gene>
    <name evidence="5" type="ORF">HK103_005596</name>
</gene>
<evidence type="ECO:0000313" key="6">
    <source>
        <dbReference type="Proteomes" id="UP001210925"/>
    </source>
</evidence>
<organism evidence="5 6">
    <name type="scientific">Boothiomyces macroporosus</name>
    <dbReference type="NCBI Taxonomy" id="261099"/>
    <lineage>
        <taxon>Eukaryota</taxon>
        <taxon>Fungi</taxon>
        <taxon>Fungi incertae sedis</taxon>
        <taxon>Chytridiomycota</taxon>
        <taxon>Chytridiomycota incertae sedis</taxon>
        <taxon>Chytridiomycetes</taxon>
        <taxon>Rhizophydiales</taxon>
        <taxon>Terramycetaceae</taxon>
        <taxon>Boothiomyces</taxon>
    </lineage>
</organism>
<protein>
    <recommendedName>
        <fullName evidence="4">FAD-binding domain-containing protein</fullName>
    </recommendedName>
</protein>
<dbReference type="InterPro" id="IPR036188">
    <property type="entry name" value="FAD/NAD-bd_sf"/>
</dbReference>
<proteinExistence type="predicted"/>
<comment type="caution">
    <text evidence="5">The sequence shown here is derived from an EMBL/GenBank/DDBJ whole genome shotgun (WGS) entry which is preliminary data.</text>
</comment>
<dbReference type="GO" id="GO:0016491">
    <property type="term" value="F:oxidoreductase activity"/>
    <property type="evidence" value="ECO:0007669"/>
    <property type="project" value="UniProtKB-KW"/>
</dbReference>
<dbReference type="PANTHER" id="PTHR47469">
    <property type="entry name" value="MONOOXYGENASE-LIKE"/>
    <property type="match status" value="1"/>
</dbReference>
<dbReference type="GO" id="GO:0071949">
    <property type="term" value="F:FAD binding"/>
    <property type="evidence" value="ECO:0007669"/>
    <property type="project" value="InterPro"/>
</dbReference>
<dbReference type="EMBL" id="JADGKB010000052">
    <property type="protein sequence ID" value="KAJ3256341.1"/>
    <property type="molecule type" value="Genomic_DNA"/>
</dbReference>
<keyword evidence="2" id="KW-0274">FAD</keyword>
<evidence type="ECO:0000259" key="4">
    <source>
        <dbReference type="Pfam" id="PF01494"/>
    </source>
</evidence>
<accession>A0AAD5UFE4</accession>
<dbReference type="InterPro" id="IPR053212">
    <property type="entry name" value="DHP_3-monooxygenase"/>
</dbReference>
<dbReference type="SUPFAM" id="SSF54373">
    <property type="entry name" value="FAD-linked reductases, C-terminal domain"/>
    <property type="match status" value="1"/>
</dbReference>
<keyword evidence="3" id="KW-0560">Oxidoreductase</keyword>
<sequence>MKVLIIGGSIAGLSAANSLRNRNIDFVIFERGRKRAPKNGGGIAVHNDTIDYLKTFPVDLERLNEILYPMPVQLDNNKNGGIIRMGDIPFHSAHWAEVYNLLADSIPLEKFCFGKELVNVTQTGDGVEAEFKDGTKIKGSVLIGADGILSTVRKLVFSDDIVRYAGYFAWRGILPKEELSEELPKDTFILEMSGSCHAVIYHLGNRINWLVYENVDNGKEVYTTQEQVLGKISRDATEQELLDFKQMVSKEFRPLLAELFTKTPLPFINHIYDRDPANHYRKERVLLIGDAAHPVTPHFIRGSNMAIQDGYFVGKLFDSDHKKWFSDFEKQRVQECNDNVRIAKQLGRLKQGLILSGKDWTLQTNAKEFAEIAGDGIVPKFIEE</sequence>
<evidence type="ECO:0000256" key="2">
    <source>
        <dbReference type="ARBA" id="ARBA00022827"/>
    </source>
</evidence>
<evidence type="ECO:0000256" key="3">
    <source>
        <dbReference type="ARBA" id="ARBA00023002"/>
    </source>
</evidence>
<dbReference type="PANTHER" id="PTHR47469:SF2">
    <property type="entry name" value="OS06G0597600 PROTEIN"/>
    <property type="match status" value="1"/>
</dbReference>
<evidence type="ECO:0000313" key="5">
    <source>
        <dbReference type="EMBL" id="KAJ3256341.1"/>
    </source>
</evidence>
<dbReference type="Pfam" id="PF01494">
    <property type="entry name" value="FAD_binding_3"/>
    <property type="match status" value="1"/>
</dbReference>
<dbReference type="Proteomes" id="UP001210925">
    <property type="component" value="Unassembled WGS sequence"/>
</dbReference>
<name>A0AAD5UFE4_9FUNG</name>
<reference evidence="5" key="1">
    <citation type="submission" date="2020-05" db="EMBL/GenBank/DDBJ databases">
        <title>Phylogenomic resolution of chytrid fungi.</title>
        <authorList>
            <person name="Stajich J.E."/>
            <person name="Amses K."/>
            <person name="Simmons R."/>
            <person name="Seto K."/>
            <person name="Myers J."/>
            <person name="Bonds A."/>
            <person name="Quandt C.A."/>
            <person name="Barry K."/>
            <person name="Liu P."/>
            <person name="Grigoriev I."/>
            <person name="Longcore J.E."/>
            <person name="James T.Y."/>
        </authorList>
    </citation>
    <scope>NUCLEOTIDE SEQUENCE</scope>
    <source>
        <strain evidence="5">PLAUS21</strain>
    </source>
</reference>
<evidence type="ECO:0000256" key="1">
    <source>
        <dbReference type="ARBA" id="ARBA00022630"/>
    </source>
</evidence>
<dbReference type="InterPro" id="IPR002938">
    <property type="entry name" value="FAD-bd"/>
</dbReference>